<dbReference type="EMBL" id="CP036272">
    <property type="protein sequence ID" value="QDT57592.1"/>
    <property type="molecule type" value="Genomic_DNA"/>
</dbReference>
<feature type="region of interest" description="Disordered" evidence="1">
    <location>
        <begin position="1"/>
        <end position="24"/>
    </location>
</feature>
<dbReference type="RefSeq" id="WP_145268180.1">
    <property type="nucleotide sequence ID" value="NZ_CP036272.1"/>
</dbReference>
<dbReference type="OrthoDB" id="291501at2"/>
<gene>
    <name evidence="2" type="ORF">SV7mr_00740</name>
</gene>
<dbReference type="AlphaFoldDB" id="A0A517SN98"/>
<reference evidence="2 3" key="1">
    <citation type="submission" date="2019-02" db="EMBL/GenBank/DDBJ databases">
        <title>Deep-cultivation of Planctomycetes and their phenomic and genomic characterization uncovers novel biology.</title>
        <authorList>
            <person name="Wiegand S."/>
            <person name="Jogler M."/>
            <person name="Boedeker C."/>
            <person name="Pinto D."/>
            <person name="Vollmers J."/>
            <person name="Rivas-Marin E."/>
            <person name="Kohn T."/>
            <person name="Peeters S.H."/>
            <person name="Heuer A."/>
            <person name="Rast P."/>
            <person name="Oberbeckmann S."/>
            <person name="Bunk B."/>
            <person name="Jeske O."/>
            <person name="Meyerdierks A."/>
            <person name="Storesund J.E."/>
            <person name="Kallscheuer N."/>
            <person name="Luecker S."/>
            <person name="Lage O.M."/>
            <person name="Pohl T."/>
            <person name="Merkel B.J."/>
            <person name="Hornburger P."/>
            <person name="Mueller R.-W."/>
            <person name="Bruemmer F."/>
            <person name="Labrenz M."/>
            <person name="Spormann A.M."/>
            <person name="Op den Camp H."/>
            <person name="Overmann J."/>
            <person name="Amann R."/>
            <person name="Jetten M.S.M."/>
            <person name="Mascher T."/>
            <person name="Medema M.H."/>
            <person name="Devos D.P."/>
            <person name="Kaster A.-K."/>
            <person name="Ovreas L."/>
            <person name="Rohde M."/>
            <person name="Galperin M.Y."/>
            <person name="Jogler C."/>
        </authorList>
    </citation>
    <scope>NUCLEOTIDE SEQUENCE [LARGE SCALE GENOMIC DNA]</scope>
    <source>
        <strain evidence="2 3">SV_7m_r</strain>
    </source>
</reference>
<feature type="compositionally biased region" description="Basic and acidic residues" evidence="1">
    <location>
        <begin position="1"/>
        <end position="12"/>
    </location>
</feature>
<accession>A0A517SN98</accession>
<organism evidence="2 3">
    <name type="scientific">Stieleria bergensis</name>
    <dbReference type="NCBI Taxonomy" id="2528025"/>
    <lineage>
        <taxon>Bacteria</taxon>
        <taxon>Pseudomonadati</taxon>
        <taxon>Planctomycetota</taxon>
        <taxon>Planctomycetia</taxon>
        <taxon>Pirellulales</taxon>
        <taxon>Pirellulaceae</taxon>
        <taxon>Stieleria</taxon>
    </lineage>
</organism>
<feature type="compositionally biased region" description="Polar residues" evidence="1">
    <location>
        <begin position="13"/>
        <end position="22"/>
    </location>
</feature>
<evidence type="ECO:0000313" key="2">
    <source>
        <dbReference type="EMBL" id="QDT57592.1"/>
    </source>
</evidence>
<dbReference type="Proteomes" id="UP000315003">
    <property type="component" value="Chromosome"/>
</dbReference>
<name>A0A517SN98_9BACT</name>
<proteinExistence type="predicted"/>
<sequence length="182" mass="20254">MYSFDRQGRMDTHSTVTPSGSVETDYEYDNLGRLDTQTESNAAGQVVASYDYDVRPDGKRVSLSETHWFDDDADGVSEPTDGDNVRDASEVLQSQYDWTYDAAGRLTDEALNHWDDAVDVSESFVYDLTGNRVGLQRDAGNDSVVDQALTYEFDANDRLLHEYLDSDNNGGTDQTTVSHPAD</sequence>
<evidence type="ECO:0000313" key="3">
    <source>
        <dbReference type="Proteomes" id="UP000315003"/>
    </source>
</evidence>
<protein>
    <submittedName>
        <fullName evidence="2">RHS Repeat protein</fullName>
    </submittedName>
</protein>
<evidence type="ECO:0000256" key="1">
    <source>
        <dbReference type="SAM" id="MobiDB-lite"/>
    </source>
</evidence>
<dbReference type="Gene3D" id="2.180.10.10">
    <property type="entry name" value="RHS repeat-associated core"/>
    <property type="match status" value="1"/>
</dbReference>
<keyword evidence="3" id="KW-1185">Reference proteome</keyword>